<keyword evidence="2" id="KW-1185">Reference proteome</keyword>
<evidence type="ECO:0000313" key="1">
    <source>
        <dbReference type="EMBL" id="CAH1728542.1"/>
    </source>
</evidence>
<dbReference type="Proteomes" id="UP001153620">
    <property type="component" value="Chromosome 3"/>
</dbReference>
<sequence length="138" mass="16206">MKNILGDFRTQIEQIIHTTKNKIDMMGAKLQLQMQKIDDDVLQLRNNFNQTKEEIKRIDFSQEISKKRIKELEIRRNITEQLALENQIMMMNLAPTISKEKLIQGMNAWTNKITKSNSIKRINLVTKENKSTVADYLV</sequence>
<protein>
    <submittedName>
        <fullName evidence="1">Uncharacterized protein</fullName>
    </submittedName>
</protein>
<gene>
    <name evidence="1" type="ORF">CHIRRI_LOCUS10732</name>
</gene>
<accession>A0A9P0NNI6</accession>
<reference evidence="1" key="2">
    <citation type="submission" date="2022-10" db="EMBL/GenBank/DDBJ databases">
        <authorList>
            <consortium name="ENA_rothamsted_submissions"/>
            <consortium name="culmorum"/>
            <person name="King R."/>
        </authorList>
    </citation>
    <scope>NUCLEOTIDE SEQUENCE</scope>
</reference>
<reference evidence="1" key="1">
    <citation type="submission" date="2022-01" db="EMBL/GenBank/DDBJ databases">
        <authorList>
            <person name="King R."/>
        </authorList>
    </citation>
    <scope>NUCLEOTIDE SEQUENCE</scope>
</reference>
<organism evidence="1 2">
    <name type="scientific">Chironomus riparius</name>
    <dbReference type="NCBI Taxonomy" id="315576"/>
    <lineage>
        <taxon>Eukaryota</taxon>
        <taxon>Metazoa</taxon>
        <taxon>Ecdysozoa</taxon>
        <taxon>Arthropoda</taxon>
        <taxon>Hexapoda</taxon>
        <taxon>Insecta</taxon>
        <taxon>Pterygota</taxon>
        <taxon>Neoptera</taxon>
        <taxon>Endopterygota</taxon>
        <taxon>Diptera</taxon>
        <taxon>Nematocera</taxon>
        <taxon>Chironomoidea</taxon>
        <taxon>Chironomidae</taxon>
        <taxon>Chironominae</taxon>
        <taxon>Chironomus</taxon>
    </lineage>
</organism>
<dbReference type="EMBL" id="OU895879">
    <property type="protein sequence ID" value="CAH1728542.1"/>
    <property type="molecule type" value="Genomic_DNA"/>
</dbReference>
<evidence type="ECO:0000313" key="2">
    <source>
        <dbReference type="Proteomes" id="UP001153620"/>
    </source>
</evidence>
<dbReference type="AlphaFoldDB" id="A0A9P0NNI6"/>
<proteinExistence type="predicted"/>
<name>A0A9P0NNI6_9DIPT</name>